<dbReference type="Proteomes" id="UP000190648">
    <property type="component" value="Unassembled WGS sequence"/>
</dbReference>
<feature type="region of interest" description="Disordered" evidence="1">
    <location>
        <begin position="14"/>
        <end position="43"/>
    </location>
</feature>
<evidence type="ECO:0000256" key="1">
    <source>
        <dbReference type="SAM" id="MobiDB-lite"/>
    </source>
</evidence>
<accession>A0A1V4K4U1</accession>
<dbReference type="AlphaFoldDB" id="A0A1V4K4U1"/>
<comment type="caution">
    <text evidence="2">The sequence shown here is derived from an EMBL/GenBank/DDBJ whole genome shotgun (WGS) entry which is preliminary data.</text>
</comment>
<name>A0A1V4K4U1_PATFA</name>
<keyword evidence="3" id="KW-1185">Reference proteome</keyword>
<organism evidence="2 3">
    <name type="scientific">Patagioenas fasciata monilis</name>
    <dbReference type="NCBI Taxonomy" id="372326"/>
    <lineage>
        <taxon>Eukaryota</taxon>
        <taxon>Metazoa</taxon>
        <taxon>Chordata</taxon>
        <taxon>Craniata</taxon>
        <taxon>Vertebrata</taxon>
        <taxon>Euteleostomi</taxon>
        <taxon>Archelosauria</taxon>
        <taxon>Archosauria</taxon>
        <taxon>Dinosauria</taxon>
        <taxon>Saurischia</taxon>
        <taxon>Theropoda</taxon>
        <taxon>Coelurosauria</taxon>
        <taxon>Aves</taxon>
        <taxon>Neognathae</taxon>
        <taxon>Neoaves</taxon>
        <taxon>Columbimorphae</taxon>
        <taxon>Columbiformes</taxon>
        <taxon>Columbidae</taxon>
        <taxon>Patagioenas</taxon>
    </lineage>
</organism>
<dbReference type="EMBL" id="LSYS01004468">
    <property type="protein sequence ID" value="OPJ79488.1"/>
    <property type="molecule type" value="Genomic_DNA"/>
</dbReference>
<protein>
    <submittedName>
        <fullName evidence="2">Uncharacterized protein</fullName>
    </submittedName>
</protein>
<evidence type="ECO:0000313" key="2">
    <source>
        <dbReference type="EMBL" id="OPJ79488.1"/>
    </source>
</evidence>
<sequence>MLYLRVDDAGKAGTGSGCNTRGRGKQEFTCPSLSSKDGSPGHLSRLSQEVKRNVQQCYEWHKVIPGAEIQAHLSSWHSKMQWDTCWEEPALQKLPVWLRTVNAPDPQGQLCCSWSSLHATSAPKEPGLCEQNPWKRAFRYNTSSHGHP</sequence>
<proteinExistence type="predicted"/>
<gene>
    <name evidence="2" type="ORF">AV530_001619</name>
</gene>
<reference evidence="2 3" key="1">
    <citation type="submission" date="2016-02" db="EMBL/GenBank/DDBJ databases">
        <title>Band-tailed pigeon sequencing and assembly.</title>
        <authorList>
            <person name="Soares A.E."/>
            <person name="Novak B.J."/>
            <person name="Rice E.S."/>
            <person name="O'Connell B."/>
            <person name="Chang D."/>
            <person name="Weber S."/>
            <person name="Shapiro B."/>
        </authorList>
    </citation>
    <scope>NUCLEOTIDE SEQUENCE [LARGE SCALE GENOMIC DNA]</scope>
    <source>
        <strain evidence="2">BTP2013</strain>
        <tissue evidence="2">Blood</tissue>
    </source>
</reference>
<evidence type="ECO:0000313" key="3">
    <source>
        <dbReference type="Proteomes" id="UP000190648"/>
    </source>
</evidence>